<evidence type="ECO:0000256" key="5">
    <source>
        <dbReference type="SAM" id="Phobius"/>
    </source>
</evidence>
<feature type="domain" description="HTTM-like" evidence="6">
    <location>
        <begin position="27"/>
        <end position="286"/>
    </location>
</feature>
<name>A0ABY4GDI1_9BACT</name>
<organism evidence="7 8">
    <name type="scientific">Hymenobacter volaticus</name>
    <dbReference type="NCBI Taxonomy" id="2932254"/>
    <lineage>
        <taxon>Bacteria</taxon>
        <taxon>Pseudomonadati</taxon>
        <taxon>Bacteroidota</taxon>
        <taxon>Cytophagia</taxon>
        <taxon>Cytophagales</taxon>
        <taxon>Hymenobacteraceae</taxon>
        <taxon>Hymenobacter</taxon>
    </lineage>
</organism>
<evidence type="ECO:0000313" key="8">
    <source>
        <dbReference type="Proteomes" id="UP000830401"/>
    </source>
</evidence>
<protein>
    <recommendedName>
        <fullName evidence="6">HTTM-like domain-containing protein</fullName>
    </recommendedName>
</protein>
<keyword evidence="4 5" id="KW-0472">Membrane</keyword>
<evidence type="ECO:0000313" key="7">
    <source>
        <dbReference type="EMBL" id="UOQ68952.1"/>
    </source>
</evidence>
<evidence type="ECO:0000256" key="4">
    <source>
        <dbReference type="ARBA" id="ARBA00023136"/>
    </source>
</evidence>
<evidence type="ECO:0000259" key="6">
    <source>
        <dbReference type="SMART" id="SM00752"/>
    </source>
</evidence>
<dbReference type="PANTHER" id="PTHR39535">
    <property type="entry name" value="SPORULATION-DELAYING PROTEIN SDPB"/>
    <property type="match status" value="1"/>
</dbReference>
<dbReference type="Proteomes" id="UP000830401">
    <property type="component" value="Plasmid unnamed2"/>
</dbReference>
<dbReference type="EMBL" id="CP095063">
    <property type="protein sequence ID" value="UOQ68952.1"/>
    <property type="molecule type" value="Genomic_DNA"/>
</dbReference>
<gene>
    <name evidence="7" type="ORF">MUN86_24930</name>
</gene>
<comment type="subcellular location">
    <subcellularLocation>
        <location evidence="1">Endomembrane system</location>
        <topology evidence="1">Multi-pass membrane protein</topology>
    </subcellularLocation>
</comment>
<feature type="transmembrane region" description="Helical" evidence="5">
    <location>
        <begin position="99"/>
        <end position="116"/>
    </location>
</feature>
<keyword evidence="3 5" id="KW-1133">Transmembrane helix</keyword>
<reference evidence="7" key="1">
    <citation type="submission" date="2022-04" db="EMBL/GenBank/DDBJ databases">
        <title>Hymenobacter sp. isolated from the air.</title>
        <authorList>
            <person name="Won M."/>
            <person name="Lee C.-M."/>
            <person name="Woen H.-Y."/>
            <person name="Kwon S.-W."/>
        </authorList>
    </citation>
    <scope>NUCLEOTIDE SEQUENCE</scope>
    <source>
        <strain evidence="7">5420S-77</strain>
        <plasmid evidence="7">unnamed2</plasmid>
    </source>
</reference>
<evidence type="ECO:0000256" key="3">
    <source>
        <dbReference type="ARBA" id="ARBA00022989"/>
    </source>
</evidence>
<keyword evidence="2 5" id="KW-0812">Transmembrane</keyword>
<feature type="transmembrane region" description="Helical" evidence="5">
    <location>
        <begin position="166"/>
        <end position="186"/>
    </location>
</feature>
<keyword evidence="7" id="KW-0614">Plasmid</keyword>
<dbReference type="RefSeq" id="WP_245126651.1">
    <property type="nucleotide sequence ID" value="NZ_CP095063.1"/>
</dbReference>
<dbReference type="SMART" id="SM00752">
    <property type="entry name" value="HTTM"/>
    <property type="match status" value="1"/>
</dbReference>
<feature type="transmembrane region" description="Helical" evidence="5">
    <location>
        <begin position="74"/>
        <end position="92"/>
    </location>
</feature>
<dbReference type="PANTHER" id="PTHR39535:SF2">
    <property type="entry name" value="HTTM DOMAIN-CONTAINING PROTEIN"/>
    <property type="match status" value="1"/>
</dbReference>
<feature type="transmembrane region" description="Helical" evidence="5">
    <location>
        <begin position="248"/>
        <end position="265"/>
    </location>
</feature>
<geneLocation type="plasmid" evidence="7 8">
    <name>unnamed2</name>
</geneLocation>
<evidence type="ECO:0000256" key="2">
    <source>
        <dbReference type="ARBA" id="ARBA00022692"/>
    </source>
</evidence>
<dbReference type="InterPro" id="IPR052964">
    <property type="entry name" value="Sporulation_signal_mat"/>
</dbReference>
<keyword evidence="8" id="KW-1185">Reference proteome</keyword>
<feature type="transmembrane region" description="Helical" evidence="5">
    <location>
        <begin position="30"/>
        <end position="54"/>
    </location>
</feature>
<evidence type="ECO:0000256" key="1">
    <source>
        <dbReference type="ARBA" id="ARBA00004127"/>
    </source>
</evidence>
<sequence length="550" mass="62002">MITDQLQRPVAEGIFAKAYRKIRKVYDKQIDGTGLALFRIVFSAVLLGEVANLFYFRELIFDAIPFIEPSEMSFAGPLVLWMGAIVLLLLGWFTRAAAIANYVFVLLFFSSVRTYVYMMTPVYVSISFLFLFLPIGQCLSLDRVWRTVRASSAGTLSPPPRTVSQLAYYVPVIVGIAFVYFDSTLYKLTAPLWLKGLGMWKPMSSPFEMGSNGTFILNQEGLVKFLGYLTLVFEFFFLFLFPFRKFRAGLMVIGVGLHVGVLLFFNLPFFALGFGSIYLLMVPVSYWRRWFKARPDRGLAAWLLLRPQLRRLIEARSCGLSNSTPRAAGDQAATIQHENASADNPLRKLKLAGLTAGLVALTLMQGAVSYNSTLAQLLREKSGLDHTLVGQGLARLTLASTVPSRKFFGITNHPIALDEHFAGYTRIVAVTYVGADGVERFLPIIRADGQPGAYLYGVLWLKWTYDIITKKIDQARLEKGIRNFTAFWATKNHVDLNHCQFRVKVKKIREATEWEPGFLEKQRAAPWIEAGVVRWENQQFTAQLADIPTL</sequence>
<feature type="transmembrane region" description="Helical" evidence="5">
    <location>
        <begin position="222"/>
        <end position="241"/>
    </location>
</feature>
<accession>A0ABY4GDI1</accession>
<feature type="transmembrane region" description="Helical" evidence="5">
    <location>
        <begin position="122"/>
        <end position="145"/>
    </location>
</feature>
<proteinExistence type="predicted"/>
<dbReference type="InterPro" id="IPR011020">
    <property type="entry name" value="HTTM-like"/>
</dbReference>